<keyword evidence="1" id="KW-1017">Isopeptide bond</keyword>
<evidence type="ECO:0000256" key="2">
    <source>
        <dbReference type="ARBA" id="ARBA00022553"/>
    </source>
</evidence>
<evidence type="ECO:0000256" key="1">
    <source>
        <dbReference type="ARBA" id="ARBA00022499"/>
    </source>
</evidence>
<dbReference type="InterPro" id="IPR011029">
    <property type="entry name" value="DEATH-like_dom_sf"/>
</dbReference>
<proteinExistence type="predicted"/>
<dbReference type="EMBL" id="AMPZ03000006">
    <property type="protein sequence ID" value="KAH9581331.1"/>
    <property type="molecule type" value="Genomic_DNA"/>
</dbReference>
<dbReference type="RefSeq" id="XP_012792471.1">
    <property type="nucleotide sequence ID" value="XM_012937017.3"/>
</dbReference>
<dbReference type="CDD" id="cd01671">
    <property type="entry name" value="CARD"/>
    <property type="match status" value="1"/>
</dbReference>
<dbReference type="KEGG" id="shx:MS3_00008507"/>
<keyword evidence="4" id="KW-0832">Ubl conjugation</keyword>
<keyword evidence="9" id="KW-1185">Reference proteome</keyword>
<evidence type="ECO:0000313" key="9">
    <source>
        <dbReference type="Proteomes" id="UP000471633"/>
    </source>
</evidence>
<gene>
    <name evidence="7" type="ORF">MS3_00008507</name>
    <name evidence="8" type="ORF">MS3_00841</name>
</gene>
<dbReference type="GeneID" id="24588631"/>
<dbReference type="GO" id="GO:0045087">
    <property type="term" value="P:innate immune response"/>
    <property type="evidence" value="ECO:0007669"/>
    <property type="project" value="UniProtKB-KW"/>
</dbReference>
<dbReference type="Pfam" id="PF16739">
    <property type="entry name" value="CARD_2"/>
    <property type="match status" value="1"/>
</dbReference>
<organism evidence="8">
    <name type="scientific">Schistosoma haematobium</name>
    <name type="common">Blood fluke</name>
    <dbReference type="NCBI Taxonomy" id="6185"/>
    <lineage>
        <taxon>Eukaryota</taxon>
        <taxon>Metazoa</taxon>
        <taxon>Spiralia</taxon>
        <taxon>Lophotrochozoa</taxon>
        <taxon>Platyhelminthes</taxon>
        <taxon>Trematoda</taxon>
        <taxon>Digenea</taxon>
        <taxon>Strigeidida</taxon>
        <taxon>Schistosomatoidea</taxon>
        <taxon>Schistosomatidae</taxon>
        <taxon>Schistosoma</taxon>
    </lineage>
</organism>
<name>A0A094ZEA6_SCHHA</name>
<evidence type="ECO:0000313" key="8">
    <source>
        <dbReference type="EMBL" id="KGB32695.1"/>
    </source>
</evidence>
<evidence type="ECO:0000256" key="4">
    <source>
        <dbReference type="ARBA" id="ARBA00022843"/>
    </source>
</evidence>
<reference evidence="8" key="1">
    <citation type="journal article" date="2012" name="Nat. Genet.">
        <title>Whole-genome sequence of Schistosoma haematobium.</title>
        <authorList>
            <person name="Young N.D."/>
            <person name="Jex A.R."/>
            <person name="Li B."/>
            <person name="Liu S."/>
            <person name="Yang L."/>
            <person name="Xiong Z."/>
            <person name="Li Y."/>
            <person name="Cantacessi C."/>
            <person name="Hall R.S."/>
            <person name="Xu X."/>
            <person name="Chen F."/>
            <person name="Wu X."/>
            <person name="Zerlotini A."/>
            <person name="Oliveira G."/>
            <person name="Hofmann A."/>
            <person name="Zhang G."/>
            <person name="Fang X."/>
            <person name="Kang Y."/>
            <person name="Campbell B.E."/>
            <person name="Loukas A."/>
            <person name="Ranganathan S."/>
            <person name="Rollinson D."/>
            <person name="Rinaldi G."/>
            <person name="Brindley P.J."/>
            <person name="Yang H."/>
            <person name="Wang J."/>
            <person name="Wang J."/>
            <person name="Gasser R.B."/>
        </authorList>
    </citation>
    <scope>NUCLEOTIDE SEQUENCE [LARGE SCALE GENOMIC DNA]</scope>
</reference>
<keyword evidence="3" id="KW-0399">Innate immunity</keyword>
<reference evidence="7" key="2">
    <citation type="journal article" date="2019" name="Gigascience">
        <title>High-quality Schistosoma haematobium genome achieved by single-molecule and long-range sequencing.</title>
        <authorList>
            <person name="Stroehlein A.J."/>
            <person name="Korhonen P.K."/>
            <person name="Chong T.M."/>
            <person name="Lim Y.L."/>
            <person name="Chan K.G."/>
            <person name="Webster B."/>
            <person name="Rollinson D."/>
            <person name="Brindley P.J."/>
            <person name="Gasser R.B."/>
            <person name="Young N.D."/>
        </authorList>
    </citation>
    <scope>NUCLEOTIDE SEQUENCE</scope>
</reference>
<dbReference type="OrthoDB" id="6267878at2759"/>
<sequence>MLSCEELAIMRNLPALVSDLDSMDIIDHLTATTPPLITPTDYESIISTSQREGRRAGVRCLIACLLRRSEIQKVFRSFLNILKEDYGHLFDLLDKTYESLKNKNNDESDFGALSKISFCSSIVLETENPLTVTTPCQSVSKDVDHSKMFLKGLGVSENDIIFNIISTICSHPIAVMNWENLLNELIGCSTINPIGIFMNSNNSHLKNSDSSMKDFEDFLWCASNCRRGLFHFFSINIIRNLENRGSPLKRSYPANFDTVKFNAQLIRKLVTEKLIPTLQHFNLWNLANRIQTQIEYNDANNCDSVKNSILDRCSLLYMNSFPLKLLDSTCHNNINNDSNLLFDLNQPISSYDLLKSCPQFNYAKSLLFSCIEPIFHHSLILLDWPFLLHELNVCSNCILYLLSCHSSSQCLLSTKNSSSSNSSILLTESNNRNSFCQNIQDEKIKNVALVILFCTILQNTLYQKMIIDQDSQNLSQPVQSLSESVQKSCVASIIHTKLLPALQCLDLNALHSEIEQLAFQMLH</sequence>
<protein>
    <recommendedName>
        <fullName evidence="6">Caspase recruitment domain-containing protein</fullName>
    </recommendedName>
</protein>
<evidence type="ECO:0000256" key="3">
    <source>
        <dbReference type="ARBA" id="ARBA00022588"/>
    </source>
</evidence>
<dbReference type="EMBL" id="KL250513">
    <property type="protein sequence ID" value="KGB32695.1"/>
    <property type="molecule type" value="Genomic_DNA"/>
</dbReference>
<feature type="domain" description="Caspase recruitment" evidence="6">
    <location>
        <begin position="7"/>
        <end position="94"/>
    </location>
</feature>
<accession>A0A094ZEA6</accession>
<evidence type="ECO:0000259" key="6">
    <source>
        <dbReference type="Pfam" id="PF16739"/>
    </source>
</evidence>
<dbReference type="Proteomes" id="UP000471633">
    <property type="component" value="Unassembled WGS sequence"/>
</dbReference>
<evidence type="ECO:0000256" key="5">
    <source>
        <dbReference type="ARBA" id="ARBA00022859"/>
    </source>
</evidence>
<dbReference type="GO" id="GO:0005737">
    <property type="term" value="C:cytoplasm"/>
    <property type="evidence" value="ECO:0007669"/>
    <property type="project" value="UniProtKB-ARBA"/>
</dbReference>
<keyword evidence="2" id="KW-0597">Phosphoprotein</keyword>
<keyword evidence="5" id="KW-0391">Immunity</keyword>
<reference evidence="7" key="3">
    <citation type="submission" date="2021-06" db="EMBL/GenBank/DDBJ databases">
        <title>Chromosome-level genome assembly for S. haematobium.</title>
        <authorList>
            <person name="Stroehlein A.J."/>
        </authorList>
    </citation>
    <scope>NUCLEOTIDE SEQUENCE</scope>
</reference>
<dbReference type="SUPFAM" id="SSF47986">
    <property type="entry name" value="DEATH domain"/>
    <property type="match status" value="1"/>
</dbReference>
<reference evidence="7" key="4">
    <citation type="journal article" date="2022" name="PLoS Pathog.">
        <title>Chromosome-level genome of Schistosoma haematobium underpins genome-wide explorations of molecular variation.</title>
        <authorList>
            <person name="Stroehlein A.J."/>
            <person name="Korhonen P.K."/>
            <person name="Lee V.V."/>
            <person name="Ralph S.A."/>
            <person name="Mentink-Kane M."/>
            <person name="You H."/>
            <person name="McManus D.P."/>
            <person name="Tchuente L.T."/>
            <person name="Stothard J.R."/>
            <person name="Kaur P."/>
            <person name="Dudchenko O."/>
            <person name="Aiden E.L."/>
            <person name="Yang B."/>
            <person name="Yang H."/>
            <person name="Emery A.M."/>
            <person name="Webster B.L."/>
            <person name="Brindley P.J."/>
            <person name="Rollinson D."/>
            <person name="Chang B.C.H."/>
            <person name="Gasser R.B."/>
            <person name="Young N.D."/>
        </authorList>
    </citation>
    <scope>NUCLEOTIDE SEQUENCE</scope>
</reference>
<dbReference type="AlphaFoldDB" id="A0A094ZEA6"/>
<dbReference type="Gene3D" id="1.10.533.10">
    <property type="entry name" value="Death Domain, Fas"/>
    <property type="match status" value="1"/>
</dbReference>
<dbReference type="CTD" id="24588631"/>
<dbReference type="InterPro" id="IPR031964">
    <property type="entry name" value="CARD_dom"/>
</dbReference>
<evidence type="ECO:0000313" key="7">
    <source>
        <dbReference type="EMBL" id="KAH9581331.1"/>
    </source>
</evidence>